<dbReference type="Proteomes" id="UP000279236">
    <property type="component" value="Unassembled WGS sequence"/>
</dbReference>
<keyword evidence="5 7" id="KW-0378">Hydrolase</keyword>
<proteinExistence type="inferred from homology"/>
<dbReference type="GeneID" id="39593835"/>
<evidence type="ECO:0000259" key="8">
    <source>
        <dbReference type="Pfam" id="PF04389"/>
    </source>
</evidence>
<dbReference type="GO" id="GO:0046872">
    <property type="term" value="F:metal ion binding"/>
    <property type="evidence" value="ECO:0007669"/>
    <property type="project" value="UniProtKB-KW"/>
</dbReference>
<dbReference type="STRING" id="105984.A0A427XLA4"/>
<dbReference type="RefSeq" id="XP_028474749.1">
    <property type="nucleotide sequence ID" value="XM_028624581.1"/>
</dbReference>
<sequence>MLPFLPFIPTAAAALTPPLLLLTPNAPSASLPACLQSAYHGTYAGESVYLPSNECASSASSFLDAGSIVPLSSHSDEAHLVWVGAAGIEGVGLRADVAAVWDVITTAATVSFADAAILAGQQSEQVAFSSPAHSPAVAPTLVHASQSGLFLSVPASTLGVLDTLLPRGYVPVGIPAEPLPFNYDIPVKYAEHLANVTKGLRFDPTVNEIVESISASQIRADVRWLTGEDSEIITRHSFTEGARIAAQWIKEKMETTGASCELFPFLEGFAPDVICEYPSVSDSEERVILSGHYDSRGSFGNTRAPGGDDDGSGSAHVLAVGHAIKEHGVKFDKKVTLCFFAGEEQGLWGSHYYAKHLAETNATVILQIQADMLAYRVPGEPLQLGLPATIELAEASYLVANLSALYAPELVVGRTAACCSDHQSFLSYNFPATQVFERNGWIADPMYHNSGDLSDREGYDFEQIQSIAKVTLAAVLEVGGWSHL</sequence>
<dbReference type="EMBL" id="RSCE01000009">
    <property type="protein sequence ID" value="RSH79640.1"/>
    <property type="molecule type" value="Genomic_DNA"/>
</dbReference>
<dbReference type="SUPFAM" id="SSF53187">
    <property type="entry name" value="Zn-dependent exopeptidases"/>
    <property type="match status" value="1"/>
</dbReference>
<evidence type="ECO:0000256" key="1">
    <source>
        <dbReference type="ARBA" id="ARBA00001947"/>
    </source>
</evidence>
<comment type="similarity">
    <text evidence="2">Belongs to the peptidase M28 family. M28B subfamily.</text>
</comment>
<dbReference type="GO" id="GO:0008235">
    <property type="term" value="F:metalloexopeptidase activity"/>
    <property type="evidence" value="ECO:0007669"/>
    <property type="project" value="InterPro"/>
</dbReference>
<dbReference type="AlphaFoldDB" id="A0A427XLA4"/>
<name>A0A427XLA4_9TREE</name>
<keyword evidence="6 7" id="KW-0862">Zinc</keyword>
<comment type="cofactor">
    <cofactor evidence="1">
        <name>Zn(2+)</name>
        <dbReference type="ChEBI" id="CHEBI:29105"/>
    </cofactor>
</comment>
<dbReference type="EC" id="3.4.-.-" evidence="7"/>
<evidence type="ECO:0000256" key="7">
    <source>
        <dbReference type="RuleBase" id="RU361240"/>
    </source>
</evidence>
<comment type="caution">
    <text evidence="9">The sequence shown here is derived from an EMBL/GenBank/DDBJ whole genome shotgun (WGS) entry which is preliminary data.</text>
</comment>
<keyword evidence="10" id="KW-1185">Reference proteome</keyword>
<accession>A0A427XLA4</accession>
<evidence type="ECO:0000256" key="2">
    <source>
        <dbReference type="ARBA" id="ARBA00005634"/>
    </source>
</evidence>
<evidence type="ECO:0000256" key="6">
    <source>
        <dbReference type="ARBA" id="ARBA00022833"/>
    </source>
</evidence>
<evidence type="ECO:0000313" key="9">
    <source>
        <dbReference type="EMBL" id="RSH79640.1"/>
    </source>
</evidence>
<dbReference type="PANTHER" id="PTHR12147:SF26">
    <property type="entry name" value="PEPTIDASE M28 DOMAIN-CONTAINING PROTEIN"/>
    <property type="match status" value="1"/>
</dbReference>
<protein>
    <recommendedName>
        <fullName evidence="7">Peptide hydrolase</fullName>
        <ecNumber evidence="7">3.4.-.-</ecNumber>
    </recommendedName>
</protein>
<gene>
    <name evidence="9" type="ORF">EHS24_009292</name>
</gene>
<dbReference type="OrthoDB" id="10013407at2759"/>
<dbReference type="PANTHER" id="PTHR12147">
    <property type="entry name" value="METALLOPEPTIDASE M28 FAMILY MEMBER"/>
    <property type="match status" value="1"/>
</dbReference>
<dbReference type="InterPro" id="IPR007484">
    <property type="entry name" value="Peptidase_M28"/>
</dbReference>
<dbReference type="GO" id="GO:0006508">
    <property type="term" value="P:proteolysis"/>
    <property type="evidence" value="ECO:0007669"/>
    <property type="project" value="UniProtKB-KW"/>
</dbReference>
<reference evidence="9 10" key="1">
    <citation type="submission" date="2018-11" db="EMBL/GenBank/DDBJ databases">
        <title>Genome sequence of Apiotrichum porosum DSM 27194.</title>
        <authorList>
            <person name="Aliyu H."/>
            <person name="Gorte O."/>
            <person name="Ochsenreither K."/>
        </authorList>
    </citation>
    <scope>NUCLEOTIDE SEQUENCE [LARGE SCALE GENOMIC DNA]</scope>
    <source>
        <strain evidence="9 10">DSM 27194</strain>
    </source>
</reference>
<organism evidence="9 10">
    <name type="scientific">Apiotrichum porosum</name>
    <dbReference type="NCBI Taxonomy" id="105984"/>
    <lineage>
        <taxon>Eukaryota</taxon>
        <taxon>Fungi</taxon>
        <taxon>Dikarya</taxon>
        <taxon>Basidiomycota</taxon>
        <taxon>Agaricomycotina</taxon>
        <taxon>Tremellomycetes</taxon>
        <taxon>Trichosporonales</taxon>
        <taxon>Trichosporonaceae</taxon>
        <taxon>Apiotrichum</taxon>
    </lineage>
</organism>
<keyword evidence="3 7" id="KW-0645">Protease</keyword>
<evidence type="ECO:0000256" key="3">
    <source>
        <dbReference type="ARBA" id="ARBA00022670"/>
    </source>
</evidence>
<evidence type="ECO:0000256" key="5">
    <source>
        <dbReference type="ARBA" id="ARBA00022801"/>
    </source>
</evidence>
<feature type="domain" description="Peptidase M28" evidence="8">
    <location>
        <begin position="273"/>
        <end position="473"/>
    </location>
</feature>
<evidence type="ECO:0000313" key="10">
    <source>
        <dbReference type="Proteomes" id="UP000279236"/>
    </source>
</evidence>
<keyword evidence="4 7" id="KW-0479">Metal-binding</keyword>
<dbReference type="FunFam" id="3.40.630.10:FF:000116">
    <property type="entry name" value="Peptide hydrolase"/>
    <property type="match status" value="1"/>
</dbReference>
<evidence type="ECO:0000256" key="4">
    <source>
        <dbReference type="ARBA" id="ARBA00022723"/>
    </source>
</evidence>
<dbReference type="Pfam" id="PF04389">
    <property type="entry name" value="Peptidase_M28"/>
    <property type="match status" value="1"/>
</dbReference>
<dbReference type="Gene3D" id="3.40.630.10">
    <property type="entry name" value="Zn peptidases"/>
    <property type="match status" value="1"/>
</dbReference>
<dbReference type="InterPro" id="IPR045175">
    <property type="entry name" value="M28_fam"/>
</dbReference>